<proteinExistence type="predicted"/>
<dbReference type="GeneID" id="102809792"/>
<organism evidence="2 3">
    <name type="scientific">Saccoglossus kowalevskii</name>
    <name type="common">Acorn worm</name>
    <dbReference type="NCBI Taxonomy" id="10224"/>
    <lineage>
        <taxon>Eukaryota</taxon>
        <taxon>Metazoa</taxon>
        <taxon>Hemichordata</taxon>
        <taxon>Enteropneusta</taxon>
        <taxon>Harrimaniidae</taxon>
        <taxon>Saccoglossus</taxon>
    </lineage>
</organism>
<dbReference type="Proteomes" id="UP000694865">
    <property type="component" value="Unplaced"/>
</dbReference>
<dbReference type="InterPro" id="IPR035892">
    <property type="entry name" value="C2_domain_sf"/>
</dbReference>
<keyword evidence="2" id="KW-1185">Reference proteome</keyword>
<dbReference type="PROSITE" id="PS50004">
    <property type="entry name" value="C2"/>
    <property type="match status" value="1"/>
</dbReference>
<reference evidence="3" key="1">
    <citation type="submission" date="2025-08" db="UniProtKB">
        <authorList>
            <consortium name="RefSeq"/>
        </authorList>
    </citation>
    <scope>IDENTIFICATION</scope>
    <source>
        <tissue evidence="3">Testes</tissue>
    </source>
</reference>
<evidence type="ECO:0000313" key="2">
    <source>
        <dbReference type="Proteomes" id="UP000694865"/>
    </source>
</evidence>
<sequence>MALVLHLQNAQFLKGRYDRQGRVTFRGVSQFTQTVENCEDEAIWDERFEWPVASSIEKYETIEICLYNFNKFRSKKLVGKFEMVLQKLVEDGQLYLTESLLDANNTAIATTITLNLQYQAPDGTVGDWMKEDFAYKHLPDDQVDNAGDDIFDIASLTS</sequence>
<feature type="domain" description="C2" evidence="1">
    <location>
        <begin position="1"/>
        <end position="98"/>
    </location>
</feature>
<evidence type="ECO:0000313" key="3">
    <source>
        <dbReference type="RefSeq" id="XP_006812909.1"/>
    </source>
</evidence>
<dbReference type="InterPro" id="IPR037726">
    <property type="entry name" value="C2A_Ferlin"/>
</dbReference>
<feature type="non-terminal residue" evidence="3">
    <location>
        <position position="158"/>
    </location>
</feature>
<dbReference type="Gene3D" id="2.60.40.150">
    <property type="entry name" value="C2 domain"/>
    <property type="match status" value="1"/>
</dbReference>
<dbReference type="Pfam" id="PF00168">
    <property type="entry name" value="C2"/>
    <property type="match status" value="1"/>
</dbReference>
<dbReference type="InterPro" id="IPR000008">
    <property type="entry name" value="C2_dom"/>
</dbReference>
<gene>
    <name evidence="3" type="primary">LOC102809792</name>
</gene>
<name>A0ABM0LYR8_SACKO</name>
<dbReference type="SUPFAM" id="SSF49562">
    <property type="entry name" value="C2 domain (Calcium/lipid-binding domain, CaLB)"/>
    <property type="match status" value="1"/>
</dbReference>
<accession>A0ABM0LYR8</accession>
<dbReference type="CDD" id="cd08373">
    <property type="entry name" value="C2A_Ferlin"/>
    <property type="match status" value="1"/>
</dbReference>
<dbReference type="RefSeq" id="XP_006812909.1">
    <property type="nucleotide sequence ID" value="XM_006812846.1"/>
</dbReference>
<protein>
    <submittedName>
        <fullName evidence="3">Otoferlin-like</fullName>
    </submittedName>
</protein>
<evidence type="ECO:0000259" key="1">
    <source>
        <dbReference type="PROSITE" id="PS50004"/>
    </source>
</evidence>